<feature type="region of interest" description="Disordered" evidence="1">
    <location>
        <begin position="1"/>
        <end position="28"/>
    </location>
</feature>
<dbReference type="Pfam" id="PF21530">
    <property type="entry name" value="Pif1_2B_dom"/>
    <property type="match status" value="1"/>
</dbReference>
<evidence type="ECO:0000313" key="4">
    <source>
        <dbReference type="Proteomes" id="UP000070544"/>
    </source>
</evidence>
<sequence length="493" mass="54136">MHPINAHAADSASAVLEGQSRGPSGEFEHERSLEITAEQEFVIELLKEGHNVFVTGPGGVGKSFLVRKVLETLLILDEVSLISAGLLETLDMVLRVVRARAARSAFLLRERVKGKMTDEAESKITITDGSLIRWRELGIGDSPPTGAMKTRRHTTPEGLFDLIEEECLSKPFGGIQILVVGDFFQLPPVKPIAMLSDGYLVKPTTVTQMPVEVQEKTSSPPIAINDPHLAPGPTQTSGRIFAFETPLWSECGFRAVRLTHVFRQTDSKFVRILNSVRKGDVTHEVVRVLSTRVCDLTPDEDRFVTRLTSRRDQAARENSLKLCSLPGPLIRMVAVDGCSVSTLPHLDVDEDGDAVLADNLLKSVNVGEVVELKIGARIILLSNVDVAAGLANGVKGTVESLAASPPRALRSHHHYPRLWYSDDDKTDEEIRASLDEWYDISPGLPVVWFDSGVTRLIEPTCTAVEIEGKKVAWRAQVPLVVGYALTIHKVGWF</sequence>
<reference evidence="3 4" key="1">
    <citation type="journal article" date="2015" name="Genome Biol. Evol.">
        <title>Phylogenomic analyses indicate that early fungi evolved digesting cell walls of algal ancestors of land plants.</title>
        <authorList>
            <person name="Chang Y."/>
            <person name="Wang S."/>
            <person name="Sekimoto S."/>
            <person name="Aerts A.L."/>
            <person name="Choi C."/>
            <person name="Clum A."/>
            <person name="LaButti K.M."/>
            <person name="Lindquist E.A."/>
            <person name="Yee Ngan C."/>
            <person name="Ohm R.A."/>
            <person name="Salamov A.A."/>
            <person name="Grigoriev I.V."/>
            <person name="Spatafora J.W."/>
            <person name="Berbee M.L."/>
        </authorList>
    </citation>
    <scope>NUCLEOTIDE SEQUENCE [LARGE SCALE GENOMIC DNA]</scope>
    <source>
        <strain evidence="3 4">JEL478</strain>
    </source>
</reference>
<dbReference type="OMA" id="CEIEYND"/>
<dbReference type="AlphaFoldDB" id="A0A139A9L0"/>
<dbReference type="InterPro" id="IPR051055">
    <property type="entry name" value="PIF1_helicase"/>
</dbReference>
<evidence type="ECO:0000259" key="2">
    <source>
        <dbReference type="Pfam" id="PF21530"/>
    </source>
</evidence>
<dbReference type="STRING" id="1344416.A0A139A9L0"/>
<dbReference type="SUPFAM" id="SSF52540">
    <property type="entry name" value="P-loop containing nucleoside triphosphate hydrolases"/>
    <property type="match status" value="2"/>
</dbReference>
<keyword evidence="4" id="KW-1185">Reference proteome</keyword>
<evidence type="ECO:0000313" key="3">
    <source>
        <dbReference type="EMBL" id="KXS13512.1"/>
    </source>
</evidence>
<dbReference type="OrthoDB" id="2126220at2759"/>
<proteinExistence type="predicted"/>
<name>A0A139A9L0_GONPJ</name>
<organism evidence="3 4">
    <name type="scientific">Gonapodya prolifera (strain JEL478)</name>
    <name type="common">Monoblepharis prolifera</name>
    <dbReference type="NCBI Taxonomy" id="1344416"/>
    <lineage>
        <taxon>Eukaryota</taxon>
        <taxon>Fungi</taxon>
        <taxon>Fungi incertae sedis</taxon>
        <taxon>Chytridiomycota</taxon>
        <taxon>Chytridiomycota incertae sedis</taxon>
        <taxon>Monoblepharidomycetes</taxon>
        <taxon>Monoblepharidales</taxon>
        <taxon>Gonapodyaceae</taxon>
        <taxon>Gonapodya</taxon>
    </lineage>
</organism>
<gene>
    <name evidence="3" type="ORF">M427DRAFT_45646</name>
</gene>
<feature type="domain" description="DNA helicase Pif1-like 2B" evidence="2">
    <location>
        <begin position="368"/>
        <end position="400"/>
    </location>
</feature>
<dbReference type="EMBL" id="KQ965777">
    <property type="protein sequence ID" value="KXS13512.1"/>
    <property type="molecule type" value="Genomic_DNA"/>
</dbReference>
<dbReference type="InterPro" id="IPR049163">
    <property type="entry name" value="Pif1-like_2B_dom"/>
</dbReference>
<dbReference type="Proteomes" id="UP000070544">
    <property type="component" value="Unassembled WGS sequence"/>
</dbReference>
<accession>A0A139A9L0</accession>
<dbReference type="Gene3D" id="3.40.50.300">
    <property type="entry name" value="P-loop containing nucleotide triphosphate hydrolases"/>
    <property type="match status" value="1"/>
</dbReference>
<evidence type="ECO:0000256" key="1">
    <source>
        <dbReference type="SAM" id="MobiDB-lite"/>
    </source>
</evidence>
<protein>
    <recommendedName>
        <fullName evidence="2">DNA helicase Pif1-like 2B domain-containing protein</fullName>
    </recommendedName>
</protein>
<dbReference type="PANTHER" id="PTHR47642">
    <property type="entry name" value="ATP-DEPENDENT DNA HELICASE"/>
    <property type="match status" value="1"/>
</dbReference>
<dbReference type="InterPro" id="IPR027417">
    <property type="entry name" value="P-loop_NTPase"/>
</dbReference>